<dbReference type="Gene3D" id="3.30.530.20">
    <property type="match status" value="1"/>
</dbReference>
<organism evidence="1 2">
    <name type="scientific">Plastorhodobacter daqingensis</name>
    <dbReference type="NCBI Taxonomy" id="1387281"/>
    <lineage>
        <taxon>Bacteria</taxon>
        <taxon>Pseudomonadati</taxon>
        <taxon>Pseudomonadota</taxon>
        <taxon>Alphaproteobacteria</taxon>
        <taxon>Rhodobacterales</taxon>
        <taxon>Paracoccaceae</taxon>
        <taxon>Plastorhodobacter</taxon>
    </lineage>
</organism>
<name>A0ABW2UQT9_9RHOB</name>
<keyword evidence="2" id="KW-1185">Reference proteome</keyword>
<dbReference type="InterPro" id="IPR023393">
    <property type="entry name" value="START-like_dom_sf"/>
</dbReference>
<dbReference type="SUPFAM" id="SSF55961">
    <property type="entry name" value="Bet v1-like"/>
    <property type="match status" value="1"/>
</dbReference>
<evidence type="ECO:0000313" key="2">
    <source>
        <dbReference type="Proteomes" id="UP001596516"/>
    </source>
</evidence>
<comment type="caution">
    <text evidence="1">The sequence shown here is derived from an EMBL/GenBank/DDBJ whole genome shotgun (WGS) entry which is preliminary data.</text>
</comment>
<reference evidence="2" key="1">
    <citation type="journal article" date="2019" name="Int. J. Syst. Evol. Microbiol.">
        <title>The Global Catalogue of Microorganisms (GCM) 10K type strain sequencing project: providing services to taxonomists for standard genome sequencing and annotation.</title>
        <authorList>
            <consortium name="The Broad Institute Genomics Platform"/>
            <consortium name="The Broad Institute Genome Sequencing Center for Infectious Disease"/>
            <person name="Wu L."/>
            <person name="Ma J."/>
        </authorList>
    </citation>
    <scope>NUCLEOTIDE SEQUENCE [LARGE SCALE GENOMIC DNA]</scope>
    <source>
        <strain evidence="2">CGMCC 1.12750</strain>
    </source>
</reference>
<proteinExistence type="predicted"/>
<dbReference type="EMBL" id="JBHTFQ010000010">
    <property type="protein sequence ID" value="MFC7705794.1"/>
    <property type="molecule type" value="Genomic_DNA"/>
</dbReference>
<accession>A0ABW2UQT9</accession>
<protein>
    <submittedName>
        <fullName evidence="1">SRPBCC family protein</fullName>
    </submittedName>
</protein>
<dbReference type="Proteomes" id="UP001596516">
    <property type="component" value="Unassembled WGS sequence"/>
</dbReference>
<sequence>MDFVTTEDLEAPIASVFSALTDFDAFEKMAARRGVQTRRTDGLPGAGAGMAWQLDFRYRGKPRRMTLLLADHQPPEQMRLTGDSRAVAGELLIELIELARNRTRVRVVLQVAPKTIPAKLLVQSLRLARARVNERYEARVRSFLKDLETRLQRA</sequence>
<dbReference type="CDD" id="cd07812">
    <property type="entry name" value="SRPBCC"/>
    <property type="match status" value="1"/>
</dbReference>
<evidence type="ECO:0000313" key="1">
    <source>
        <dbReference type="EMBL" id="MFC7705794.1"/>
    </source>
</evidence>
<gene>
    <name evidence="1" type="ORF">ACFQXB_16555</name>
</gene>
<dbReference type="RefSeq" id="WP_377406061.1">
    <property type="nucleotide sequence ID" value="NZ_JBHTFQ010000010.1"/>
</dbReference>